<reference evidence="3 4" key="1">
    <citation type="journal article" date="2020" name="ISME J.">
        <title>Uncovering the hidden diversity of litter-decomposition mechanisms in mushroom-forming fungi.</title>
        <authorList>
            <person name="Floudas D."/>
            <person name="Bentzer J."/>
            <person name="Ahren D."/>
            <person name="Johansson T."/>
            <person name="Persson P."/>
            <person name="Tunlid A."/>
        </authorList>
    </citation>
    <scope>NUCLEOTIDE SEQUENCE [LARGE SCALE GENOMIC DNA]</scope>
    <source>
        <strain evidence="3 4">CBS 101986</strain>
    </source>
</reference>
<feature type="chain" id="PRO_5034324159" description="Aminoglycoside phosphotransferase domain-containing protein" evidence="1">
    <location>
        <begin position="26"/>
        <end position="317"/>
    </location>
</feature>
<feature type="domain" description="Aminoglycoside phosphotransferase" evidence="2">
    <location>
        <begin position="152"/>
        <end position="276"/>
    </location>
</feature>
<evidence type="ECO:0000259" key="2">
    <source>
        <dbReference type="Pfam" id="PF01636"/>
    </source>
</evidence>
<keyword evidence="1" id="KW-0732">Signal</keyword>
<organism evidence="3 4">
    <name type="scientific">Psilocybe cf. subviscida</name>
    <dbReference type="NCBI Taxonomy" id="2480587"/>
    <lineage>
        <taxon>Eukaryota</taxon>
        <taxon>Fungi</taxon>
        <taxon>Dikarya</taxon>
        <taxon>Basidiomycota</taxon>
        <taxon>Agaricomycotina</taxon>
        <taxon>Agaricomycetes</taxon>
        <taxon>Agaricomycetidae</taxon>
        <taxon>Agaricales</taxon>
        <taxon>Agaricineae</taxon>
        <taxon>Strophariaceae</taxon>
        <taxon>Psilocybe</taxon>
    </lineage>
</organism>
<keyword evidence="4" id="KW-1185">Reference proteome</keyword>
<dbReference type="Gene3D" id="3.90.1200.10">
    <property type="match status" value="1"/>
</dbReference>
<proteinExistence type="predicted"/>
<evidence type="ECO:0000313" key="3">
    <source>
        <dbReference type="EMBL" id="KAF5325463.1"/>
    </source>
</evidence>
<dbReference type="AlphaFoldDB" id="A0A8H5BN55"/>
<dbReference type="PANTHER" id="PTHR21310">
    <property type="entry name" value="AMINOGLYCOSIDE PHOSPHOTRANSFERASE-RELATED-RELATED"/>
    <property type="match status" value="1"/>
</dbReference>
<dbReference type="InterPro" id="IPR051678">
    <property type="entry name" value="AGP_Transferase"/>
</dbReference>
<feature type="signal peptide" evidence="1">
    <location>
        <begin position="1"/>
        <end position="25"/>
    </location>
</feature>
<name>A0A8H5BN55_9AGAR</name>
<gene>
    <name evidence="3" type="ORF">D9619_009742</name>
</gene>
<dbReference type="Pfam" id="PF01636">
    <property type="entry name" value="APH"/>
    <property type="match status" value="1"/>
</dbReference>
<evidence type="ECO:0000313" key="4">
    <source>
        <dbReference type="Proteomes" id="UP000567179"/>
    </source>
</evidence>
<sequence length="317" mass="36582">MYTSKRTLKRLLYSLLCLTADTLDAIFSLFCSAKKPDVGLKPSSLDSLSDDQIKDLMANAPNLSEFEPIYQLSSDTIARLAYNWTGEDIANCSEANTHRIVSEKTSIPVPHVRRIIRWDRDDLIIMDSIQGSTLAEVWPKYSLWMKIRVAFTLRRYVRQLHRIEVPPGAPPGPLTNHAPKLCDVPSIFGDIRAPRGPFGSYEELTDFFNHRYQLGWKGKDQEATFDDSSPLVITHNNLFPENIIVGEDDRLWVVNWASSGYYPPWFEFAGLMNVVENERFCRRWYDRSWELAVPFICGPYFKQHIWLARAGWGLYHT</sequence>
<dbReference type="InterPro" id="IPR011009">
    <property type="entry name" value="Kinase-like_dom_sf"/>
</dbReference>
<dbReference type="Proteomes" id="UP000567179">
    <property type="component" value="Unassembled WGS sequence"/>
</dbReference>
<dbReference type="EMBL" id="JAACJJ010000015">
    <property type="protein sequence ID" value="KAF5325463.1"/>
    <property type="molecule type" value="Genomic_DNA"/>
</dbReference>
<dbReference type="InterPro" id="IPR002575">
    <property type="entry name" value="Aminoglycoside_PTrfase"/>
</dbReference>
<dbReference type="PANTHER" id="PTHR21310:SF39">
    <property type="entry name" value="AMINOGLYCOSIDE PHOSPHOTRANSFERASE DOMAIN-CONTAINING PROTEIN"/>
    <property type="match status" value="1"/>
</dbReference>
<protein>
    <recommendedName>
        <fullName evidence="2">Aminoglycoside phosphotransferase domain-containing protein</fullName>
    </recommendedName>
</protein>
<dbReference type="SUPFAM" id="SSF56112">
    <property type="entry name" value="Protein kinase-like (PK-like)"/>
    <property type="match status" value="1"/>
</dbReference>
<comment type="caution">
    <text evidence="3">The sequence shown here is derived from an EMBL/GenBank/DDBJ whole genome shotgun (WGS) entry which is preliminary data.</text>
</comment>
<dbReference type="OrthoDB" id="4177236at2759"/>
<accession>A0A8H5BN55</accession>
<evidence type="ECO:0000256" key="1">
    <source>
        <dbReference type="SAM" id="SignalP"/>
    </source>
</evidence>